<name>A0ABQ8Q4L4_9AGAR</name>
<protein>
    <submittedName>
        <fullName evidence="5">Rho GTPase activation protein</fullName>
    </submittedName>
</protein>
<feature type="domain" description="Rho-GAP" evidence="4">
    <location>
        <begin position="256"/>
        <end position="484"/>
    </location>
</feature>
<comment type="caution">
    <text evidence="5">The sequence shown here is derived from an EMBL/GenBank/DDBJ whole genome shotgun (WGS) entry which is preliminary data.</text>
</comment>
<evidence type="ECO:0000256" key="2">
    <source>
        <dbReference type="SAM" id="Phobius"/>
    </source>
</evidence>
<feature type="compositionally biased region" description="Polar residues" evidence="1">
    <location>
        <begin position="531"/>
        <end position="556"/>
    </location>
</feature>
<dbReference type="Gene3D" id="1.10.555.10">
    <property type="entry name" value="Rho GTPase activation protein"/>
    <property type="match status" value="1"/>
</dbReference>
<dbReference type="SUPFAM" id="SSF52087">
    <property type="entry name" value="CRAL/TRIO domain"/>
    <property type="match status" value="1"/>
</dbReference>
<sequence length="766" mass="83497">MPPNNLTLKQRLAALSIAPLAPIAPHGSEQPSYANFDYTAPPPSSPSLKSPRRKGFGISALTPSWAKKSFGNYSNSNTTNGEIQARESVQQTMTNLIFQAGVDYETRPMVVINASALPDPREINYDLLLSRILSYLNLYVESDYTVVFLAAGGRHSPGWNWVWKAYRSLSRKYRKNLKRLYVVHSTFFTKMLFSLAGAIISPKFFRKITYIDTLSELAYYVPLTQIDIPPAVYQENSKYEKKITLPMPTPSSTFGVPLEDIMGYEGEKGGVPRVVKDAIQYLRATGLENEGLFRRSPSSAILRAAQEAYDRGNVVSLETFGDDHLAAVLLKKYLKDLPTPIFPETLYPVIRRCPMPTGDPGDMASVMYVREVLLPELPPCTYILLSHVLHLMHDVSLRSASNRMDAHNLAVVLCPNLVFGSNPIRDVQMCAVPGGPAFFQQQEQQPFSPSSSPSSSLNRDASIEGKTTLGAVIKLCIQQYYEIFDEVMDPSEATTMRNGLGSGHEYGYEHGDSMPEESRDVSVERSDDDPQQQCQQRVWTGNSIQGFPHSGSNSGTDLHHHSDFPSNKIVNHKRHSSGIHTNPDDEEEIDDAMLVMPIGPIHRYGHGQEQHTGNANTGGGPSMSSSTSSLSTKTRPQHRTTLSNSSKSCKPTRSIHTDYGPPPPSYSSSSIAQSQSASYATYSRGKARSTISIEKGSGPTIGGGRKGSISIGRGTNRKSTGSGVAAIGVTAEGFFAPPAGVPPVPPLPVGNGRVVAGEASEEGARL</sequence>
<evidence type="ECO:0000259" key="3">
    <source>
        <dbReference type="PROSITE" id="PS50191"/>
    </source>
</evidence>
<organism evidence="5 6">
    <name type="scientific">Lentinula boryana</name>
    <dbReference type="NCBI Taxonomy" id="40481"/>
    <lineage>
        <taxon>Eukaryota</taxon>
        <taxon>Fungi</taxon>
        <taxon>Dikarya</taxon>
        <taxon>Basidiomycota</taxon>
        <taxon>Agaricomycotina</taxon>
        <taxon>Agaricomycetes</taxon>
        <taxon>Agaricomycetidae</taxon>
        <taxon>Agaricales</taxon>
        <taxon>Marasmiineae</taxon>
        <taxon>Omphalotaceae</taxon>
        <taxon>Lentinula</taxon>
    </lineage>
</organism>
<feature type="compositionally biased region" description="Basic and acidic residues" evidence="1">
    <location>
        <begin position="506"/>
        <end position="525"/>
    </location>
</feature>
<dbReference type="PROSITE" id="PS50238">
    <property type="entry name" value="RHOGAP"/>
    <property type="match status" value="1"/>
</dbReference>
<feature type="compositionally biased region" description="Polar residues" evidence="1">
    <location>
        <begin position="639"/>
        <end position="651"/>
    </location>
</feature>
<dbReference type="SMART" id="SM00324">
    <property type="entry name" value="RhoGAP"/>
    <property type="match status" value="1"/>
</dbReference>
<dbReference type="Pfam" id="PF00620">
    <property type="entry name" value="RhoGAP"/>
    <property type="match status" value="1"/>
</dbReference>
<feature type="transmembrane region" description="Helical" evidence="2">
    <location>
        <begin position="180"/>
        <end position="200"/>
    </location>
</feature>
<dbReference type="PANTHER" id="PTHR45808">
    <property type="entry name" value="RHO GTPASE-ACTIVATING PROTEIN 68F"/>
    <property type="match status" value="1"/>
</dbReference>
<feature type="region of interest" description="Disordered" evidence="1">
    <location>
        <begin position="602"/>
        <end position="721"/>
    </location>
</feature>
<dbReference type="Proteomes" id="UP001163828">
    <property type="component" value="Unassembled WGS sequence"/>
</dbReference>
<keyword evidence="6" id="KW-1185">Reference proteome</keyword>
<evidence type="ECO:0000313" key="5">
    <source>
        <dbReference type="EMBL" id="KAJ3993360.1"/>
    </source>
</evidence>
<keyword evidence="2" id="KW-0812">Transmembrane</keyword>
<keyword evidence="2" id="KW-0472">Membrane</keyword>
<dbReference type="Gene3D" id="3.40.525.10">
    <property type="entry name" value="CRAL-TRIO lipid binding domain"/>
    <property type="match status" value="1"/>
</dbReference>
<reference evidence="5" key="1">
    <citation type="submission" date="2022-08" db="EMBL/GenBank/DDBJ databases">
        <authorList>
            <consortium name="DOE Joint Genome Institute"/>
            <person name="Min B."/>
            <person name="Riley R."/>
            <person name="Sierra-Patev S."/>
            <person name="Naranjo-Ortiz M."/>
            <person name="Looney B."/>
            <person name="Konkel Z."/>
            <person name="Slot J.C."/>
            <person name="Sakamoto Y."/>
            <person name="Steenwyk J.L."/>
            <person name="Rokas A."/>
            <person name="Carro J."/>
            <person name="Camarero S."/>
            <person name="Ferreira P."/>
            <person name="Molpeceres G."/>
            <person name="Ruiz-Duenas F.J."/>
            <person name="Serrano A."/>
            <person name="Henrissat B."/>
            <person name="Drula E."/>
            <person name="Hughes K.W."/>
            <person name="Mata J.L."/>
            <person name="Ishikawa N.K."/>
            <person name="Vargas-Isla R."/>
            <person name="Ushijima S."/>
            <person name="Smith C.A."/>
            <person name="Ahrendt S."/>
            <person name="Andreopoulos W."/>
            <person name="He G."/>
            <person name="Labutti K."/>
            <person name="Lipzen A."/>
            <person name="Ng V."/>
            <person name="Sandor L."/>
            <person name="Barry K."/>
            <person name="Martinez A.T."/>
            <person name="Xiao Y."/>
            <person name="Gibbons J.G."/>
            <person name="Terashima K."/>
            <person name="Hibbett D.S."/>
            <person name="Grigoriev I.V."/>
        </authorList>
    </citation>
    <scope>NUCLEOTIDE SEQUENCE</scope>
    <source>
        <strain evidence="5">TFB10827</strain>
    </source>
</reference>
<dbReference type="InterPro" id="IPR008936">
    <property type="entry name" value="Rho_GTPase_activation_prot"/>
</dbReference>
<dbReference type="EMBL" id="MU790772">
    <property type="protein sequence ID" value="KAJ3993360.1"/>
    <property type="molecule type" value="Genomic_DNA"/>
</dbReference>
<feature type="compositionally biased region" description="Low complexity" evidence="1">
    <location>
        <begin position="622"/>
        <end position="632"/>
    </location>
</feature>
<keyword evidence="2" id="KW-1133">Transmembrane helix</keyword>
<evidence type="ECO:0000256" key="1">
    <source>
        <dbReference type="SAM" id="MobiDB-lite"/>
    </source>
</evidence>
<feature type="region of interest" description="Disordered" evidence="1">
    <location>
        <begin position="495"/>
        <end position="586"/>
    </location>
</feature>
<evidence type="ECO:0000259" key="4">
    <source>
        <dbReference type="PROSITE" id="PS50238"/>
    </source>
</evidence>
<dbReference type="PROSITE" id="PS50191">
    <property type="entry name" value="CRAL_TRIO"/>
    <property type="match status" value="1"/>
</dbReference>
<accession>A0ABQ8Q4L4</accession>
<feature type="region of interest" description="Disordered" evidence="1">
    <location>
        <begin position="32"/>
        <end position="53"/>
    </location>
</feature>
<dbReference type="InterPro" id="IPR000198">
    <property type="entry name" value="RhoGAP_dom"/>
</dbReference>
<dbReference type="SUPFAM" id="SSF48350">
    <property type="entry name" value="GTPase activation domain, GAP"/>
    <property type="match status" value="1"/>
</dbReference>
<dbReference type="SMART" id="SM00516">
    <property type="entry name" value="SEC14"/>
    <property type="match status" value="1"/>
</dbReference>
<feature type="compositionally biased region" description="Low complexity" evidence="1">
    <location>
        <begin position="666"/>
        <end position="683"/>
    </location>
</feature>
<dbReference type="InterPro" id="IPR001251">
    <property type="entry name" value="CRAL-TRIO_dom"/>
</dbReference>
<feature type="compositionally biased region" description="Low complexity" evidence="1">
    <location>
        <begin position="441"/>
        <end position="456"/>
    </location>
</feature>
<dbReference type="PANTHER" id="PTHR45808:SF2">
    <property type="entry name" value="RHO GTPASE-ACTIVATING PROTEIN 68F"/>
    <property type="match status" value="1"/>
</dbReference>
<feature type="domain" description="CRAL-TRIO" evidence="3">
    <location>
        <begin position="85"/>
        <end position="240"/>
    </location>
</feature>
<dbReference type="Pfam" id="PF13716">
    <property type="entry name" value="CRAL_TRIO_2"/>
    <property type="match status" value="1"/>
</dbReference>
<dbReference type="InterPro" id="IPR036865">
    <property type="entry name" value="CRAL-TRIO_dom_sf"/>
</dbReference>
<dbReference type="CDD" id="cd00159">
    <property type="entry name" value="RhoGAP"/>
    <property type="match status" value="1"/>
</dbReference>
<feature type="region of interest" description="Disordered" evidence="1">
    <location>
        <begin position="441"/>
        <end position="460"/>
    </location>
</feature>
<dbReference type="CDD" id="cd00170">
    <property type="entry name" value="SEC14"/>
    <property type="match status" value="1"/>
</dbReference>
<evidence type="ECO:0000313" key="6">
    <source>
        <dbReference type="Proteomes" id="UP001163828"/>
    </source>
</evidence>
<gene>
    <name evidence="5" type="ORF">F5050DRAFT_1782438</name>
</gene>
<proteinExistence type="predicted"/>